<dbReference type="EC" id="1.5.1.36" evidence="4"/>
<feature type="domain" description="Flavin reductase like" evidence="3">
    <location>
        <begin position="12"/>
        <end position="156"/>
    </location>
</feature>
<organism evidence="4 5">
    <name type="scientific">Sinobacterium norvegicum</name>
    <dbReference type="NCBI Taxonomy" id="1641715"/>
    <lineage>
        <taxon>Bacteria</taxon>
        <taxon>Pseudomonadati</taxon>
        <taxon>Pseudomonadota</taxon>
        <taxon>Gammaproteobacteria</taxon>
        <taxon>Cellvibrionales</taxon>
        <taxon>Spongiibacteraceae</taxon>
        <taxon>Sinobacterium</taxon>
    </lineage>
</organism>
<evidence type="ECO:0000256" key="2">
    <source>
        <dbReference type="ARBA" id="ARBA00023002"/>
    </source>
</evidence>
<dbReference type="InterPro" id="IPR050268">
    <property type="entry name" value="NADH-dep_flavin_reductase"/>
</dbReference>
<dbReference type="SUPFAM" id="SSF50475">
    <property type="entry name" value="FMN-binding split barrel"/>
    <property type="match status" value="1"/>
</dbReference>
<proteinExistence type="inferred from homology"/>
<protein>
    <submittedName>
        <fullName evidence="4">p-hydroxyphenylacetate 3-hydroxylase, reductase component</fullName>
        <ecNumber evidence="4">1.5.1.36</ecNumber>
    </submittedName>
</protein>
<dbReference type="InterPro" id="IPR012349">
    <property type="entry name" value="Split_barrel_FMN-bd"/>
</dbReference>
<comment type="caution">
    <text evidence="4">The sequence shown here is derived from an EMBL/GenBank/DDBJ whole genome shotgun (WGS) entry which is preliminary data.</text>
</comment>
<dbReference type="GO" id="GO:0036382">
    <property type="term" value="F:flavin reductase (NADH) activity"/>
    <property type="evidence" value="ECO:0007669"/>
    <property type="project" value="UniProtKB-EC"/>
</dbReference>
<dbReference type="Gene3D" id="2.30.110.10">
    <property type="entry name" value="Electron Transport, Fmn-binding Protein, Chain A"/>
    <property type="match status" value="1"/>
</dbReference>
<dbReference type="InterPro" id="IPR002563">
    <property type="entry name" value="Flavin_Rdtase-like_dom"/>
</dbReference>
<sequence length="158" mass="17120">MRLDSREFRNALGRFPTGVCVITTTPEGGKPMGMTVNSFAALSLDPALILWSIQKNSECWSVFENAKGFTVNVLASDQIDVSNAYAKKGEHDLPEGSFRIGKSGNPVLKGCITTFECNMNAQHDGGDHIILVGEVTEMDNSPTGEPLVFHGGQYAELR</sequence>
<comment type="similarity">
    <text evidence="1">Belongs to the non-flavoprotein flavin reductase family.</text>
</comment>
<keyword evidence="2 4" id="KW-0560">Oxidoreductase</keyword>
<accession>A0ABN8ECG8</accession>
<reference evidence="4" key="1">
    <citation type="submission" date="2021-12" db="EMBL/GenBank/DDBJ databases">
        <authorList>
            <person name="Rodrigo-Torres L."/>
            <person name="Arahal R. D."/>
            <person name="Lucena T."/>
        </authorList>
    </citation>
    <scope>NUCLEOTIDE SEQUENCE</scope>
    <source>
        <strain evidence="4">CECT 8267</strain>
    </source>
</reference>
<evidence type="ECO:0000259" key="3">
    <source>
        <dbReference type="SMART" id="SM00903"/>
    </source>
</evidence>
<name>A0ABN8ECG8_9GAMM</name>
<evidence type="ECO:0000313" key="5">
    <source>
        <dbReference type="Proteomes" id="UP000838100"/>
    </source>
</evidence>
<dbReference type="EMBL" id="CAKLPX010000001">
    <property type="protein sequence ID" value="CAH0990185.1"/>
    <property type="molecule type" value="Genomic_DNA"/>
</dbReference>
<evidence type="ECO:0000313" key="4">
    <source>
        <dbReference type="EMBL" id="CAH0990185.1"/>
    </source>
</evidence>
<dbReference type="RefSeq" id="WP_237442873.1">
    <property type="nucleotide sequence ID" value="NZ_CAKLPX010000001.1"/>
</dbReference>
<dbReference type="PANTHER" id="PTHR30466:SF11">
    <property type="entry name" value="FLAVIN-DEPENDENT MONOOXYGENASE, REDUCTASE SUBUNIT HSAB"/>
    <property type="match status" value="1"/>
</dbReference>
<keyword evidence="5" id="KW-1185">Reference proteome</keyword>
<dbReference type="Proteomes" id="UP000838100">
    <property type="component" value="Unassembled WGS sequence"/>
</dbReference>
<dbReference type="SMART" id="SM00903">
    <property type="entry name" value="Flavin_Reduct"/>
    <property type="match status" value="1"/>
</dbReference>
<dbReference type="PANTHER" id="PTHR30466">
    <property type="entry name" value="FLAVIN REDUCTASE"/>
    <property type="match status" value="1"/>
</dbReference>
<evidence type="ECO:0000256" key="1">
    <source>
        <dbReference type="ARBA" id="ARBA00008898"/>
    </source>
</evidence>
<dbReference type="Pfam" id="PF01613">
    <property type="entry name" value="Flavin_Reduct"/>
    <property type="match status" value="1"/>
</dbReference>
<gene>
    <name evidence="4" type="primary">C1-hpah</name>
    <name evidence="4" type="ORF">SIN8267_00277</name>
</gene>